<evidence type="ECO:0000313" key="3">
    <source>
        <dbReference type="EMBL" id="SFK10321.1"/>
    </source>
</evidence>
<feature type="transmembrane region" description="Helical" evidence="1">
    <location>
        <begin position="6"/>
        <end position="25"/>
    </location>
</feature>
<keyword evidence="1" id="KW-0812">Transmembrane</keyword>
<evidence type="ECO:0000313" key="2">
    <source>
        <dbReference type="EMBL" id="PHM38138.1"/>
    </source>
</evidence>
<dbReference type="Proteomes" id="UP000198919">
    <property type="component" value="Unassembled WGS sequence"/>
</dbReference>
<dbReference type="EMBL" id="NITY01000017">
    <property type="protein sequence ID" value="PHM38138.1"/>
    <property type="molecule type" value="Genomic_DNA"/>
</dbReference>
<dbReference type="EMBL" id="FORG01000029">
    <property type="protein sequence ID" value="SFK10321.1"/>
    <property type="molecule type" value="Genomic_DNA"/>
</dbReference>
<protein>
    <submittedName>
        <fullName evidence="3">Uncharacterized protein</fullName>
    </submittedName>
</protein>
<accession>A0A1I3WV38</accession>
<reference evidence="4" key="2">
    <citation type="submission" date="2016-10" db="EMBL/GenBank/DDBJ databases">
        <authorList>
            <person name="Varghese N."/>
            <person name="Submissions S."/>
        </authorList>
    </citation>
    <scope>NUCLEOTIDE SEQUENCE [LARGE SCALE GENOMIC DNA]</scope>
    <source>
        <strain evidence="4">DSM 17908</strain>
    </source>
</reference>
<proteinExistence type="predicted"/>
<evidence type="ECO:0000313" key="4">
    <source>
        <dbReference type="Proteomes" id="UP000198919"/>
    </source>
</evidence>
<name>A0A1I3WV38_9GAMM</name>
<dbReference type="AlphaFoldDB" id="A0A1I3WV38"/>
<gene>
    <name evidence="3" type="ORF">SAMN05421680_12910</name>
    <name evidence="2" type="ORF">Xmau_03523</name>
</gene>
<evidence type="ECO:0000256" key="1">
    <source>
        <dbReference type="SAM" id="Phobius"/>
    </source>
</evidence>
<keyword evidence="5" id="KW-1185">Reference proteome</keyword>
<sequence length="86" mass="9894">MDIYFWFVAIGACITCVCCGICFNLRALKEGYITVNSGIFPTYFCLKSEHPKRFGFLFVYFNILYLLGIIFSLIFPVWIQERIAGG</sequence>
<reference evidence="2 5" key="3">
    <citation type="journal article" date="2017" name="Nat. Microbiol.">
        <title>Natural product diversity associated with the nematode symbionts Photorhabdus and Xenorhabdus.</title>
        <authorList>
            <person name="Tobias N.J."/>
            <person name="Wolff H."/>
            <person name="Djahanschiri B."/>
            <person name="Grundmann F."/>
            <person name="Kronenwerth M."/>
            <person name="Shi Y.M."/>
            <person name="Simonyi S."/>
            <person name="Grun P."/>
            <person name="Shapiro-Ilan D."/>
            <person name="Pidot S.J."/>
            <person name="Stinear T.P."/>
            <person name="Ebersberger I."/>
            <person name="Bode H.B."/>
        </authorList>
    </citation>
    <scope>NUCLEOTIDE SEQUENCE [LARGE SCALE GENOMIC DNA]</scope>
    <source>
        <strain evidence="2 5">DSM 17908</strain>
    </source>
</reference>
<feature type="transmembrane region" description="Helical" evidence="1">
    <location>
        <begin position="57"/>
        <end position="79"/>
    </location>
</feature>
<organism evidence="3 4">
    <name type="scientific">Xenorhabdus mauleonii</name>
    <dbReference type="NCBI Taxonomy" id="351675"/>
    <lineage>
        <taxon>Bacteria</taxon>
        <taxon>Pseudomonadati</taxon>
        <taxon>Pseudomonadota</taxon>
        <taxon>Gammaproteobacteria</taxon>
        <taxon>Enterobacterales</taxon>
        <taxon>Morganellaceae</taxon>
        <taxon>Xenorhabdus</taxon>
    </lineage>
</organism>
<keyword evidence="1" id="KW-0472">Membrane</keyword>
<dbReference type="Proteomes" id="UP000224607">
    <property type="component" value="Unassembled WGS sequence"/>
</dbReference>
<keyword evidence="1" id="KW-1133">Transmembrane helix</keyword>
<evidence type="ECO:0000313" key="5">
    <source>
        <dbReference type="Proteomes" id="UP000224607"/>
    </source>
</evidence>
<reference evidence="3" key="1">
    <citation type="submission" date="2016-10" db="EMBL/GenBank/DDBJ databases">
        <authorList>
            <person name="de Groot N.N."/>
        </authorList>
    </citation>
    <scope>NUCLEOTIDE SEQUENCE [LARGE SCALE GENOMIC DNA]</scope>
    <source>
        <strain evidence="3">DSM 17908</strain>
    </source>
</reference>